<reference evidence="1" key="1">
    <citation type="submission" date="2022-03" db="EMBL/GenBank/DDBJ databases">
        <authorList>
            <person name="Hettiarachchi G."/>
        </authorList>
    </citation>
    <scope>NUCLEOTIDE SEQUENCE</scope>
    <source>
        <strain evidence="1">LMG 32447</strain>
    </source>
</reference>
<comment type="caution">
    <text evidence="1">The sequence shown here is derived from an EMBL/GenBank/DDBJ whole genome shotgun (WGS) entry which is preliminary data.</text>
</comment>
<gene>
    <name evidence="1" type="ORF">LMG032447_01062</name>
</gene>
<protein>
    <recommendedName>
        <fullName evidence="3">DUF3042 family protein</fullName>
    </recommendedName>
</protein>
<proteinExistence type="predicted"/>
<name>A0ABN8HGZ8_9LACO</name>
<dbReference type="InterPro" id="IPR021402">
    <property type="entry name" value="DUF3042"/>
</dbReference>
<accession>A0ABN8HGZ8</accession>
<dbReference type="RefSeq" id="WP_248706444.1">
    <property type="nucleotide sequence ID" value="NZ_CAKOET010000005.1"/>
</dbReference>
<dbReference type="Pfam" id="PF11240">
    <property type="entry name" value="DUF3042"/>
    <property type="match status" value="1"/>
</dbReference>
<keyword evidence="2" id="KW-1185">Reference proteome</keyword>
<sequence>MKKTFKFGVLTGLAVSAFAVVSSALGYRQLVVKPEQKAEEHYDKVSKAAVRRSVAAHQSRY</sequence>
<dbReference type="EMBL" id="CAKOEU010000005">
    <property type="protein sequence ID" value="CAH1855379.1"/>
    <property type="molecule type" value="Genomic_DNA"/>
</dbReference>
<evidence type="ECO:0000313" key="2">
    <source>
        <dbReference type="Proteomes" id="UP000838102"/>
    </source>
</evidence>
<evidence type="ECO:0000313" key="1">
    <source>
        <dbReference type="EMBL" id="CAH1855379.1"/>
    </source>
</evidence>
<evidence type="ECO:0008006" key="3">
    <source>
        <dbReference type="Google" id="ProtNLM"/>
    </source>
</evidence>
<organism evidence="1 2">
    <name type="scientific">Convivina praedatoris</name>
    <dbReference type="NCBI Taxonomy" id="2880963"/>
    <lineage>
        <taxon>Bacteria</taxon>
        <taxon>Bacillati</taxon>
        <taxon>Bacillota</taxon>
        <taxon>Bacilli</taxon>
        <taxon>Lactobacillales</taxon>
        <taxon>Lactobacillaceae</taxon>
        <taxon>Convivina</taxon>
    </lineage>
</organism>
<dbReference type="Proteomes" id="UP000838102">
    <property type="component" value="Unassembled WGS sequence"/>
</dbReference>